<gene>
    <name evidence="1" type="ORF">CITCOLO1_LOCUS22044</name>
</gene>
<organism evidence="1 2">
    <name type="scientific">Citrullus colocynthis</name>
    <name type="common">colocynth</name>
    <dbReference type="NCBI Taxonomy" id="252529"/>
    <lineage>
        <taxon>Eukaryota</taxon>
        <taxon>Viridiplantae</taxon>
        <taxon>Streptophyta</taxon>
        <taxon>Embryophyta</taxon>
        <taxon>Tracheophyta</taxon>
        <taxon>Spermatophyta</taxon>
        <taxon>Magnoliopsida</taxon>
        <taxon>eudicotyledons</taxon>
        <taxon>Gunneridae</taxon>
        <taxon>Pentapetalae</taxon>
        <taxon>rosids</taxon>
        <taxon>fabids</taxon>
        <taxon>Cucurbitales</taxon>
        <taxon>Cucurbitaceae</taxon>
        <taxon>Benincaseae</taxon>
        <taxon>Citrullus</taxon>
    </lineage>
</organism>
<dbReference type="EMBL" id="OZ021743">
    <property type="protein sequence ID" value="CAK9329573.1"/>
    <property type="molecule type" value="Genomic_DNA"/>
</dbReference>
<dbReference type="Proteomes" id="UP001642487">
    <property type="component" value="Chromosome 9"/>
</dbReference>
<protein>
    <submittedName>
        <fullName evidence="1">Uncharacterized protein</fullName>
    </submittedName>
</protein>
<keyword evidence="2" id="KW-1185">Reference proteome</keyword>
<evidence type="ECO:0000313" key="2">
    <source>
        <dbReference type="Proteomes" id="UP001642487"/>
    </source>
</evidence>
<sequence>MKISVILNYNILFFKEEFVVSFIHVATTNFKSLLRIFLEALSKSLLNYSDSITRQSRESMRLLKCIGLPALPGASKNSQLSCRQIL</sequence>
<accession>A0ABP0ZBX4</accession>
<evidence type="ECO:0000313" key="1">
    <source>
        <dbReference type="EMBL" id="CAK9329573.1"/>
    </source>
</evidence>
<name>A0ABP0ZBX4_9ROSI</name>
<reference evidence="1 2" key="1">
    <citation type="submission" date="2024-03" db="EMBL/GenBank/DDBJ databases">
        <authorList>
            <person name="Gkanogiannis A."/>
            <person name="Becerra Lopez-Lavalle L."/>
        </authorList>
    </citation>
    <scope>NUCLEOTIDE SEQUENCE [LARGE SCALE GENOMIC DNA]</scope>
</reference>
<proteinExistence type="predicted"/>